<evidence type="ECO:0000313" key="4">
    <source>
        <dbReference type="EMBL" id="TFA97389.1"/>
    </source>
</evidence>
<protein>
    <recommendedName>
        <fullName evidence="6">Oxidase ustYa</fullName>
    </recommendedName>
</protein>
<keyword evidence="5" id="KW-1185">Reference proteome</keyword>
<evidence type="ECO:0000256" key="1">
    <source>
        <dbReference type="ARBA" id="ARBA00004685"/>
    </source>
</evidence>
<proteinExistence type="inferred from homology"/>
<accession>A0ABY2GPZ4</accession>
<comment type="caution">
    <text evidence="4">The sequence shown here is derived from an EMBL/GenBank/DDBJ whole genome shotgun (WGS) entry which is preliminary data.</text>
</comment>
<keyword evidence="2" id="KW-0560">Oxidoreductase</keyword>
<evidence type="ECO:0000256" key="2">
    <source>
        <dbReference type="ARBA" id="ARBA00023002"/>
    </source>
</evidence>
<dbReference type="EMBL" id="PPTA01000040">
    <property type="protein sequence ID" value="TFA97389.1"/>
    <property type="molecule type" value="Genomic_DNA"/>
</dbReference>
<dbReference type="PANTHER" id="PTHR33365">
    <property type="entry name" value="YALI0B05434P"/>
    <property type="match status" value="1"/>
</dbReference>
<name>A0ABY2GPZ4_9HYPO</name>
<organism evidence="4 5">
    <name type="scientific">Trichoderma ghanense</name>
    <dbReference type="NCBI Taxonomy" id="65468"/>
    <lineage>
        <taxon>Eukaryota</taxon>
        <taxon>Fungi</taxon>
        <taxon>Dikarya</taxon>
        <taxon>Ascomycota</taxon>
        <taxon>Pezizomycotina</taxon>
        <taxon>Sordariomycetes</taxon>
        <taxon>Hypocreomycetidae</taxon>
        <taxon>Hypocreales</taxon>
        <taxon>Hypocreaceae</taxon>
        <taxon>Trichoderma</taxon>
    </lineage>
</organism>
<dbReference type="PANTHER" id="PTHR33365:SF11">
    <property type="entry name" value="TAT PATHWAY SIGNAL SEQUENCE"/>
    <property type="match status" value="1"/>
</dbReference>
<evidence type="ECO:0000256" key="3">
    <source>
        <dbReference type="ARBA" id="ARBA00035112"/>
    </source>
</evidence>
<dbReference type="Proteomes" id="UP001642720">
    <property type="component" value="Unassembled WGS sequence"/>
</dbReference>
<dbReference type="InterPro" id="IPR021765">
    <property type="entry name" value="UstYa-like"/>
</dbReference>
<comment type="pathway">
    <text evidence="1">Mycotoxin biosynthesis.</text>
</comment>
<comment type="similarity">
    <text evidence="3">Belongs to the ustYa family.</text>
</comment>
<dbReference type="Pfam" id="PF11807">
    <property type="entry name" value="UstYa"/>
    <property type="match status" value="2"/>
</dbReference>
<reference evidence="4 5" key="1">
    <citation type="submission" date="2018-01" db="EMBL/GenBank/DDBJ databases">
        <title>Genome characterization of the sugarcane-associated fungus Trichoderma ghanense CCMA-1212 and their application in lignocelulose bioconversion.</title>
        <authorList>
            <person name="Steindorff A.S."/>
            <person name="Mendes T.D."/>
            <person name="Vilela E.S.D."/>
            <person name="Rodrigues D.S."/>
            <person name="Formighieri E.F."/>
            <person name="Melo I.S."/>
            <person name="Favaro L.C.L."/>
        </authorList>
    </citation>
    <scope>NUCLEOTIDE SEQUENCE [LARGE SCALE GENOMIC DNA]</scope>
    <source>
        <strain evidence="4 5">CCMA-1212</strain>
    </source>
</reference>
<evidence type="ECO:0000313" key="5">
    <source>
        <dbReference type="Proteomes" id="UP001642720"/>
    </source>
</evidence>
<dbReference type="RefSeq" id="XP_073553591.1">
    <property type="nucleotide sequence ID" value="XM_073707911.1"/>
</dbReference>
<evidence type="ECO:0008006" key="6">
    <source>
        <dbReference type="Google" id="ProtNLM"/>
    </source>
</evidence>
<gene>
    <name evidence="4" type="ORF">CCMA1212_010884</name>
</gene>
<dbReference type="GeneID" id="300582361"/>
<sequence>MSRGFVHLPTPPPTKTITVEFSEHDEYKNLSRDYDHLWEELLTPNGGFIIYKDTEHTLHRYGLSMFHQLHCLGMIRGAMQAALGIKGSHSVLRSRHTDESVDMHPSDDDHGDPAHWLHCFDYLRQGQWTINYCEYKYIMTTTTVVFQQDHRFSSQKSPESDAAWDNLLPARPATDMRNDQDGHGFVLVEFPEKHGLQPGIPTELGIDRYSISMFHQLHCLGMLRESLLAAAEHRQANISAEAGLKGEQLHESHDQHVVHCLDYLRQSIMCCGDMSLEWASPSLPTVNGWGIPHQCKSFEEAAEWTVKHHAPHEKVGIA</sequence>